<organism evidence="11 12">
    <name type="scientific">Olleya namhaensis</name>
    <dbReference type="NCBI Taxonomy" id="1144750"/>
    <lineage>
        <taxon>Bacteria</taxon>
        <taxon>Pseudomonadati</taxon>
        <taxon>Bacteroidota</taxon>
        <taxon>Flavobacteriia</taxon>
        <taxon>Flavobacteriales</taxon>
        <taxon>Flavobacteriaceae</taxon>
    </lineage>
</organism>
<dbReference type="PANTHER" id="PTHR42914:SF1">
    <property type="entry name" value="7-CYANO-7-DEAZAGUANINE SYNTHASE"/>
    <property type="match status" value="1"/>
</dbReference>
<accession>A0A1I3MRU8</accession>
<dbReference type="EC" id="6.3.4.20" evidence="9"/>
<evidence type="ECO:0000256" key="8">
    <source>
        <dbReference type="ARBA" id="ARBA00037993"/>
    </source>
</evidence>
<comment type="catalytic activity">
    <reaction evidence="10">
        <text>7-carboxy-7-carbaguanine + NH4(+) + 2 ATP = 7-cyano-7-carbaguanine + 2 AMP + 2 diphosphate + 2 H(+)</text>
        <dbReference type="Rhea" id="RHEA:27982"/>
        <dbReference type="ChEBI" id="CHEBI:15378"/>
        <dbReference type="ChEBI" id="CHEBI:28938"/>
        <dbReference type="ChEBI" id="CHEBI:30616"/>
        <dbReference type="ChEBI" id="CHEBI:33019"/>
        <dbReference type="ChEBI" id="CHEBI:45075"/>
        <dbReference type="ChEBI" id="CHEBI:61036"/>
        <dbReference type="ChEBI" id="CHEBI:456215"/>
        <dbReference type="EC" id="6.3.4.20"/>
    </reaction>
</comment>
<dbReference type="AlphaFoldDB" id="A0A1I3MRU8"/>
<keyword evidence="12" id="KW-1185">Reference proteome</keyword>
<keyword evidence="7" id="KW-0067">ATP-binding</keyword>
<protein>
    <recommendedName>
        <fullName evidence="9">7-cyano-7-deazaguanine synthase</fullName>
        <ecNumber evidence="9">6.3.4.20</ecNumber>
    </recommendedName>
</protein>
<evidence type="ECO:0000256" key="5">
    <source>
        <dbReference type="ARBA" id="ARBA00022785"/>
    </source>
</evidence>
<dbReference type="STRING" id="1144750.SAMN05443431_103275"/>
<evidence type="ECO:0000313" key="12">
    <source>
        <dbReference type="Proteomes" id="UP000199559"/>
    </source>
</evidence>
<dbReference type="InterPro" id="IPR014729">
    <property type="entry name" value="Rossmann-like_a/b/a_fold"/>
</dbReference>
<evidence type="ECO:0000256" key="9">
    <source>
        <dbReference type="ARBA" id="ARBA00039149"/>
    </source>
</evidence>
<proteinExistence type="inferred from homology"/>
<dbReference type="Pfam" id="PF06508">
    <property type="entry name" value="QueC"/>
    <property type="match status" value="1"/>
</dbReference>
<dbReference type="RefSeq" id="WP_090838871.1">
    <property type="nucleotide sequence ID" value="NZ_CANMCU010000010.1"/>
</dbReference>
<evidence type="ECO:0000256" key="10">
    <source>
        <dbReference type="ARBA" id="ARBA00047890"/>
    </source>
</evidence>
<comment type="pathway">
    <text evidence="1">Purine metabolism; 7-cyano-7-deazaguanine biosynthesis.</text>
</comment>
<dbReference type="EMBL" id="FORM01000003">
    <property type="protein sequence ID" value="SFI99661.1"/>
    <property type="molecule type" value="Genomic_DNA"/>
</dbReference>
<evidence type="ECO:0000256" key="4">
    <source>
        <dbReference type="ARBA" id="ARBA00022741"/>
    </source>
</evidence>
<dbReference type="GO" id="GO:0046872">
    <property type="term" value="F:metal ion binding"/>
    <property type="evidence" value="ECO:0007669"/>
    <property type="project" value="UniProtKB-KW"/>
</dbReference>
<evidence type="ECO:0000256" key="6">
    <source>
        <dbReference type="ARBA" id="ARBA00022833"/>
    </source>
</evidence>
<keyword evidence="2" id="KW-0436">Ligase</keyword>
<dbReference type="GO" id="GO:0005524">
    <property type="term" value="F:ATP binding"/>
    <property type="evidence" value="ECO:0007669"/>
    <property type="project" value="UniProtKB-KW"/>
</dbReference>
<reference evidence="12" key="1">
    <citation type="submission" date="2016-10" db="EMBL/GenBank/DDBJ databases">
        <authorList>
            <person name="Varghese N."/>
            <person name="Submissions S."/>
        </authorList>
    </citation>
    <scope>NUCLEOTIDE SEQUENCE [LARGE SCALE GENOMIC DNA]</scope>
    <source>
        <strain evidence="12">DSM 28881</strain>
    </source>
</reference>
<evidence type="ECO:0000313" key="11">
    <source>
        <dbReference type="EMBL" id="SFI99661.1"/>
    </source>
</evidence>
<dbReference type="GO" id="GO:0008616">
    <property type="term" value="P:tRNA queuosine(34) biosynthetic process"/>
    <property type="evidence" value="ECO:0007669"/>
    <property type="project" value="UniProtKB-KW"/>
</dbReference>
<evidence type="ECO:0000256" key="2">
    <source>
        <dbReference type="ARBA" id="ARBA00022598"/>
    </source>
</evidence>
<dbReference type="NCBIfam" id="TIGR00364">
    <property type="entry name" value="7-cyano-7-deazaguanine synthase QueC"/>
    <property type="match status" value="1"/>
</dbReference>
<keyword evidence="4" id="KW-0547">Nucleotide-binding</keyword>
<evidence type="ECO:0000256" key="7">
    <source>
        <dbReference type="ARBA" id="ARBA00022840"/>
    </source>
</evidence>
<keyword evidence="5" id="KW-0671">Queuosine biosynthesis</keyword>
<name>A0A1I3MRU8_9FLAO</name>
<dbReference type="PANTHER" id="PTHR42914">
    <property type="entry name" value="7-CYANO-7-DEAZAGUANINE SYNTHASE"/>
    <property type="match status" value="1"/>
</dbReference>
<dbReference type="SUPFAM" id="SSF52402">
    <property type="entry name" value="Adenine nucleotide alpha hydrolases-like"/>
    <property type="match status" value="1"/>
</dbReference>
<keyword evidence="3" id="KW-0479">Metal-binding</keyword>
<evidence type="ECO:0000256" key="3">
    <source>
        <dbReference type="ARBA" id="ARBA00022723"/>
    </source>
</evidence>
<dbReference type="CDD" id="cd01995">
    <property type="entry name" value="QueC-like"/>
    <property type="match status" value="1"/>
</dbReference>
<dbReference type="InterPro" id="IPR018317">
    <property type="entry name" value="QueC"/>
</dbReference>
<dbReference type="PIRSF" id="PIRSF006293">
    <property type="entry name" value="ExsB"/>
    <property type="match status" value="1"/>
</dbReference>
<keyword evidence="6" id="KW-0862">Zinc</keyword>
<sequence length="209" mass="23617">MEKNKVILLLSGGIDSTTLLAKLKKENKEVIAISFFYEQKHAIELQYARNNAKKYNVIEHKVIQLDSQLFSGSALVNSEKQLSTYSNGENPIGQENAYVPYRNLVFLSMALSLAESSKINNIYIAFNKDDCVNFWDCKSAFLTQLNLISEHSNIQIQAPLIELTKKEVIMLSQKLEVDLNETISCYQPINDKECGKCLSCLVKSRGLNN</sequence>
<gene>
    <name evidence="11" type="ORF">SAMN05443431_103275</name>
</gene>
<dbReference type="Proteomes" id="UP000199559">
    <property type="component" value="Unassembled WGS sequence"/>
</dbReference>
<evidence type="ECO:0000256" key="1">
    <source>
        <dbReference type="ARBA" id="ARBA00005061"/>
    </source>
</evidence>
<dbReference type="GO" id="GO:0016874">
    <property type="term" value="F:ligase activity"/>
    <property type="evidence" value="ECO:0007669"/>
    <property type="project" value="UniProtKB-KW"/>
</dbReference>
<comment type="similarity">
    <text evidence="8">Belongs to the QueC family.</text>
</comment>
<dbReference type="Gene3D" id="3.40.50.620">
    <property type="entry name" value="HUPs"/>
    <property type="match status" value="1"/>
</dbReference>